<dbReference type="GO" id="GO:0005886">
    <property type="term" value="C:plasma membrane"/>
    <property type="evidence" value="ECO:0007669"/>
    <property type="project" value="TreeGrafter"/>
</dbReference>
<keyword evidence="3" id="KW-1133">Transmembrane helix</keyword>
<keyword evidence="4" id="KW-0282">Flagellum</keyword>
<proteinExistence type="inferred from homology"/>
<evidence type="ECO:0000313" key="5">
    <source>
        <dbReference type="Proteomes" id="UP000028725"/>
    </source>
</evidence>
<keyword evidence="5" id="KW-1185">Reference proteome</keyword>
<organism evidence="4 5">
    <name type="scientific">Hyalangium minutum</name>
    <dbReference type="NCBI Taxonomy" id="394096"/>
    <lineage>
        <taxon>Bacteria</taxon>
        <taxon>Pseudomonadati</taxon>
        <taxon>Myxococcota</taxon>
        <taxon>Myxococcia</taxon>
        <taxon>Myxococcales</taxon>
        <taxon>Cystobacterineae</taxon>
        <taxon>Archangiaceae</taxon>
        <taxon>Hyalangium</taxon>
    </lineage>
</organism>
<evidence type="ECO:0000256" key="1">
    <source>
        <dbReference type="ARBA" id="ARBA00010690"/>
    </source>
</evidence>
<dbReference type="PANTHER" id="PTHR30531:SF14">
    <property type="entry name" value="SURFACE PRESENTATION OF ANTIGENS PROTEIN SPAS"/>
    <property type="match status" value="1"/>
</dbReference>
<keyword evidence="4" id="KW-0966">Cell projection</keyword>
<dbReference type="GO" id="GO:0009306">
    <property type="term" value="P:protein secretion"/>
    <property type="evidence" value="ECO:0007669"/>
    <property type="project" value="InterPro"/>
</dbReference>
<keyword evidence="3" id="KW-0812">Transmembrane</keyword>
<evidence type="ECO:0000313" key="4">
    <source>
        <dbReference type="EMBL" id="KFE63440.1"/>
    </source>
</evidence>
<dbReference type="AlphaFoldDB" id="A0A085W6X7"/>
<dbReference type="SUPFAM" id="SSF160544">
    <property type="entry name" value="EscU C-terminal domain-like"/>
    <property type="match status" value="1"/>
</dbReference>
<gene>
    <name evidence="4" type="ORF">DB31_2558</name>
</gene>
<accession>A0A085W6X7</accession>
<name>A0A085W6X7_9BACT</name>
<dbReference type="InterPro" id="IPR006135">
    <property type="entry name" value="T3SS_substrate_exporter"/>
</dbReference>
<dbReference type="Proteomes" id="UP000028725">
    <property type="component" value="Unassembled WGS sequence"/>
</dbReference>
<comment type="similarity">
    <text evidence="1">Belongs to the type III secretion exporter family.</text>
</comment>
<feature type="compositionally biased region" description="Basic and acidic residues" evidence="2">
    <location>
        <begin position="10"/>
        <end position="20"/>
    </location>
</feature>
<feature type="region of interest" description="Disordered" evidence="2">
    <location>
        <begin position="1"/>
        <end position="29"/>
    </location>
</feature>
<dbReference type="Gene3D" id="3.40.1690.10">
    <property type="entry name" value="secretion proteins EscU"/>
    <property type="match status" value="1"/>
</dbReference>
<keyword evidence="4" id="KW-0969">Cilium</keyword>
<protein>
    <submittedName>
        <fullName evidence="4">Flagellar biosynthesis protein FlhB</fullName>
    </submittedName>
</protein>
<dbReference type="PANTHER" id="PTHR30531">
    <property type="entry name" value="FLAGELLAR BIOSYNTHETIC PROTEIN FLHB"/>
    <property type="match status" value="1"/>
</dbReference>
<dbReference type="EMBL" id="JMCB01000017">
    <property type="protein sequence ID" value="KFE63440.1"/>
    <property type="molecule type" value="Genomic_DNA"/>
</dbReference>
<evidence type="ECO:0000256" key="2">
    <source>
        <dbReference type="SAM" id="MobiDB-lite"/>
    </source>
</evidence>
<feature type="transmembrane region" description="Helical" evidence="3">
    <location>
        <begin position="132"/>
        <end position="155"/>
    </location>
</feature>
<evidence type="ECO:0000256" key="3">
    <source>
        <dbReference type="SAM" id="Phobius"/>
    </source>
</evidence>
<keyword evidence="3" id="KW-0472">Membrane</keyword>
<feature type="transmembrane region" description="Helical" evidence="3">
    <location>
        <begin position="187"/>
        <end position="206"/>
    </location>
</feature>
<sequence>MDGGCGAMSEKTEKPSAKRLRDARRKGQIPKSRLLSASAVTLGGLLALTAFAPEGFERLKEWTTQLLRNPSSSTWMEEGLWMWARLAGPALGGALVASFTVSVATVGFELNLDHVTPKLERISLAAGLKRLFSVRSLIEVAKALAVMGVVVALVWNEVEKTGPDALLAVWLEGTAGFSQLVGQLAPLAMRLAWVLLLLGVTDYALARRRHIQDLMMTREEVKREYKESEGDPHHKAQRKALHRQLAQGGPARGVQKATAVVVNPAHIAVALRYDTQECEAPYLVAKGQEADALALRREAQRRGIPVVRDVPLARSLIHYDVGEQIPEELYQAAAVVLRVAMESQDTDGSPRSRTS</sequence>
<dbReference type="Pfam" id="PF01312">
    <property type="entry name" value="Bac_export_2"/>
    <property type="match status" value="1"/>
</dbReference>
<feature type="transmembrane region" description="Helical" evidence="3">
    <location>
        <begin position="90"/>
        <end position="112"/>
    </location>
</feature>
<feature type="transmembrane region" description="Helical" evidence="3">
    <location>
        <begin position="34"/>
        <end position="52"/>
    </location>
</feature>
<dbReference type="PATRIC" id="fig|394096.3.peg.6891"/>
<reference evidence="4 5" key="1">
    <citation type="submission" date="2014-04" db="EMBL/GenBank/DDBJ databases">
        <title>Genome assembly of Hyalangium minutum DSM 14724.</title>
        <authorList>
            <person name="Sharma G."/>
            <person name="Subramanian S."/>
        </authorList>
    </citation>
    <scope>NUCLEOTIDE SEQUENCE [LARGE SCALE GENOMIC DNA]</scope>
    <source>
        <strain evidence="4 5">DSM 14724</strain>
    </source>
</reference>
<dbReference type="PRINTS" id="PR00950">
    <property type="entry name" value="TYPE3IMSPROT"/>
</dbReference>
<dbReference type="STRING" id="394096.DB31_2558"/>
<dbReference type="InterPro" id="IPR029025">
    <property type="entry name" value="T3SS_substrate_exporter_C"/>
</dbReference>
<comment type="caution">
    <text evidence="4">The sequence shown here is derived from an EMBL/GenBank/DDBJ whole genome shotgun (WGS) entry which is preliminary data.</text>
</comment>